<keyword evidence="3" id="KW-1185">Reference proteome</keyword>
<evidence type="ECO:0000313" key="1">
    <source>
        <dbReference type="EMBL" id="KAF7495755.1"/>
    </source>
</evidence>
<sequence>MPPRSYHSYLEPNPYFVEQYFPSIDRLRENLHSLRQNMLEIVPSELIDYFDNIDEHLFSLKSIMIAREALLYGQTYRNQPIEIIERPGLEIFQETIIIAHLDRLDLCETIEAIDPNEINLIAVFFYYQLVEEHLLELSTLFPAIQLDEIFFVL</sequence>
<organism evidence="1">
    <name type="scientific">Sarcoptes scabiei</name>
    <name type="common">Itch mite</name>
    <name type="synonym">Acarus scabiei</name>
    <dbReference type="NCBI Taxonomy" id="52283"/>
    <lineage>
        <taxon>Eukaryota</taxon>
        <taxon>Metazoa</taxon>
        <taxon>Ecdysozoa</taxon>
        <taxon>Arthropoda</taxon>
        <taxon>Chelicerata</taxon>
        <taxon>Arachnida</taxon>
        <taxon>Acari</taxon>
        <taxon>Acariformes</taxon>
        <taxon>Sarcoptiformes</taxon>
        <taxon>Astigmata</taxon>
        <taxon>Psoroptidia</taxon>
        <taxon>Sarcoptoidea</taxon>
        <taxon>Sarcoptidae</taxon>
        <taxon>Sarcoptinae</taxon>
        <taxon>Sarcoptes</taxon>
    </lineage>
</organism>
<dbReference type="Proteomes" id="UP000070412">
    <property type="component" value="Unassembled WGS sequence"/>
</dbReference>
<protein>
    <submittedName>
        <fullName evidence="1 2">Uncharacterized protein</fullName>
    </submittedName>
</protein>
<reference evidence="2" key="3">
    <citation type="submission" date="2022-06" db="UniProtKB">
        <authorList>
            <consortium name="EnsemblMetazoa"/>
        </authorList>
    </citation>
    <scope>IDENTIFICATION</scope>
</reference>
<name>A0A834RGX9_SARSC</name>
<reference evidence="3" key="1">
    <citation type="journal article" date="2020" name="PLoS Negl. Trop. Dis.">
        <title>High-quality nuclear genome for Sarcoptes scabiei-A critical resource for a neglected parasite.</title>
        <authorList>
            <person name="Korhonen P.K."/>
            <person name="Gasser R.B."/>
            <person name="Ma G."/>
            <person name="Wang T."/>
            <person name="Stroehlein A.J."/>
            <person name="Young N.D."/>
            <person name="Ang C.S."/>
            <person name="Fernando D.D."/>
            <person name="Lu H.C."/>
            <person name="Taylor S."/>
            <person name="Reynolds S.L."/>
            <person name="Mofiz E."/>
            <person name="Najaraj S.H."/>
            <person name="Gowda H."/>
            <person name="Madugundu A."/>
            <person name="Renuse S."/>
            <person name="Holt D."/>
            <person name="Pandey A."/>
            <person name="Papenfuss A.T."/>
            <person name="Fischer K."/>
        </authorList>
    </citation>
    <scope>NUCLEOTIDE SEQUENCE [LARGE SCALE GENOMIC DNA]</scope>
</reference>
<evidence type="ECO:0000313" key="2">
    <source>
        <dbReference type="EnsemblMetazoa" id="KAF7495755.1"/>
    </source>
</evidence>
<gene>
    <name evidence="1" type="ORF">SSS_2026</name>
</gene>
<evidence type="ECO:0000313" key="3">
    <source>
        <dbReference type="Proteomes" id="UP000070412"/>
    </source>
</evidence>
<dbReference type="EnsemblMetazoa" id="SSS_2026s_mrna">
    <property type="protein sequence ID" value="KAF7495755.1"/>
    <property type="gene ID" value="SSS_2026"/>
</dbReference>
<proteinExistence type="predicted"/>
<reference evidence="1" key="2">
    <citation type="submission" date="2020-01" db="EMBL/GenBank/DDBJ databases">
        <authorList>
            <person name="Korhonen P.K.K."/>
            <person name="Guangxu M.G."/>
            <person name="Wang T.W."/>
            <person name="Stroehlein A.J.S."/>
            <person name="Young N.D."/>
            <person name="Ang C.-S.A."/>
            <person name="Fernando D.W.F."/>
            <person name="Lu H.L."/>
            <person name="Taylor S.T."/>
            <person name="Ehtesham M.E.M."/>
            <person name="Najaraj S.H.N."/>
            <person name="Harsha G.H.G."/>
            <person name="Madugundu A.M."/>
            <person name="Renuse S.R."/>
            <person name="Holt D.H."/>
            <person name="Pandey A.P."/>
            <person name="Papenfuss A.P."/>
            <person name="Gasser R.B.G."/>
            <person name="Fischer K.F."/>
        </authorList>
    </citation>
    <scope>NUCLEOTIDE SEQUENCE</scope>
    <source>
        <strain evidence="1">SSS_KF_BRIS2020</strain>
    </source>
</reference>
<accession>A0A834RGX9</accession>
<dbReference type="AlphaFoldDB" id="A0A834RGX9"/>
<dbReference type="EMBL" id="WVUK01000045">
    <property type="protein sequence ID" value="KAF7495755.1"/>
    <property type="molecule type" value="Genomic_DNA"/>
</dbReference>